<keyword evidence="4" id="KW-1185">Reference proteome</keyword>
<dbReference type="PANTHER" id="PTHR13847:SF129">
    <property type="entry name" value="FAD DEPENDENT OXIDOREDUCTASE"/>
    <property type="match status" value="1"/>
</dbReference>
<dbReference type="GO" id="GO:0005737">
    <property type="term" value="C:cytoplasm"/>
    <property type="evidence" value="ECO:0007669"/>
    <property type="project" value="TreeGrafter"/>
</dbReference>
<comment type="caution">
    <text evidence="3">The sequence shown here is derived from an EMBL/GenBank/DDBJ whole genome shotgun (WGS) entry which is preliminary data.</text>
</comment>
<evidence type="ECO:0000259" key="2">
    <source>
        <dbReference type="Pfam" id="PF01266"/>
    </source>
</evidence>
<sequence>MTVPKSNNQSSLPTSDSTASYWHRSPSKKLLGHRTTPSLPTKADLVIVGSGIAGASAAHFLSQDDLGKDLDVVMLEAREACWGATGRNGGHCQPMVFGSRPDIAAFELRNYEVLKKMVEENGIECEWRSVRGCHAYSDVKMFEADIKHLEVLQQDAPDLAKQVAVVTKESTDPSLEDLRVSTAVGAFVQENAASLWPYKLVCWMLENLLFNSETKLNLQTKTPVTRLQKVQDGSWMVHTDRGMIATKKVLLTTNAYTSRLLPQFSDLIVPVQGEMSALLPPSAMSPKSSTHKPLQHSYGFMGYDNVKMIYTSDYLIQRPFSSSSSDVESGGELMFGGGRQLGAQAGIGISDDSFISEPVASYLRRELVSALDLQTGPEVSELEATYEWSGIMGYSRDGRPWVGEVSEELGGEEGLFLCAGFTGHGMPNACLSAKGAVDLMLGKEEVDVPKSDRISAGRLLEVRGGDEVGVKDMKGFYV</sequence>
<feature type="region of interest" description="Disordered" evidence="1">
    <location>
        <begin position="1"/>
        <end position="23"/>
    </location>
</feature>
<proteinExistence type="predicted"/>
<dbReference type="SUPFAM" id="SSF51905">
    <property type="entry name" value="FAD/NAD(P)-binding domain"/>
    <property type="match status" value="1"/>
</dbReference>
<dbReference type="PANTHER" id="PTHR13847">
    <property type="entry name" value="SARCOSINE DEHYDROGENASE-RELATED"/>
    <property type="match status" value="1"/>
</dbReference>
<feature type="compositionally biased region" description="Polar residues" evidence="1">
    <location>
        <begin position="1"/>
        <end position="20"/>
    </location>
</feature>
<accession>A0A9N9LS29</accession>
<dbReference type="EMBL" id="CAJVRM010000373">
    <property type="protein sequence ID" value="CAG8980270.1"/>
    <property type="molecule type" value="Genomic_DNA"/>
</dbReference>
<dbReference type="Proteomes" id="UP000701801">
    <property type="component" value="Unassembled WGS sequence"/>
</dbReference>
<protein>
    <recommendedName>
        <fullName evidence="2">FAD dependent oxidoreductase domain-containing protein</fullName>
    </recommendedName>
</protein>
<organism evidence="3 4">
    <name type="scientific">Hymenoscyphus albidus</name>
    <dbReference type="NCBI Taxonomy" id="595503"/>
    <lineage>
        <taxon>Eukaryota</taxon>
        <taxon>Fungi</taxon>
        <taxon>Dikarya</taxon>
        <taxon>Ascomycota</taxon>
        <taxon>Pezizomycotina</taxon>
        <taxon>Leotiomycetes</taxon>
        <taxon>Helotiales</taxon>
        <taxon>Helotiaceae</taxon>
        <taxon>Hymenoscyphus</taxon>
    </lineage>
</organism>
<gene>
    <name evidence="3" type="ORF">HYALB_00013467</name>
</gene>
<dbReference type="Gene3D" id="3.50.50.60">
    <property type="entry name" value="FAD/NAD(P)-binding domain"/>
    <property type="match status" value="1"/>
</dbReference>
<name>A0A9N9LS29_9HELO</name>
<evidence type="ECO:0000313" key="4">
    <source>
        <dbReference type="Proteomes" id="UP000701801"/>
    </source>
</evidence>
<reference evidence="3" key="1">
    <citation type="submission" date="2021-07" db="EMBL/GenBank/DDBJ databases">
        <authorList>
            <person name="Durling M."/>
        </authorList>
    </citation>
    <scope>NUCLEOTIDE SEQUENCE</scope>
</reference>
<dbReference type="AlphaFoldDB" id="A0A9N9LS29"/>
<dbReference type="Gene3D" id="3.30.9.10">
    <property type="entry name" value="D-Amino Acid Oxidase, subunit A, domain 2"/>
    <property type="match status" value="1"/>
</dbReference>
<dbReference type="InterPro" id="IPR006076">
    <property type="entry name" value="FAD-dep_OxRdtase"/>
</dbReference>
<evidence type="ECO:0000256" key="1">
    <source>
        <dbReference type="SAM" id="MobiDB-lite"/>
    </source>
</evidence>
<dbReference type="InterPro" id="IPR036188">
    <property type="entry name" value="FAD/NAD-bd_sf"/>
</dbReference>
<dbReference type="OrthoDB" id="429143at2759"/>
<evidence type="ECO:0000313" key="3">
    <source>
        <dbReference type="EMBL" id="CAG8980270.1"/>
    </source>
</evidence>
<dbReference type="Pfam" id="PF01266">
    <property type="entry name" value="DAO"/>
    <property type="match status" value="1"/>
</dbReference>
<feature type="domain" description="FAD dependent oxidoreductase" evidence="2">
    <location>
        <begin position="44"/>
        <end position="438"/>
    </location>
</feature>